<feature type="domain" description="Gcp-like" evidence="7">
    <location>
        <begin position="54"/>
        <end position="353"/>
    </location>
</feature>
<accession>A0ABP0GGJ7</accession>
<sequence>MKFSLALWIYRRIATYAGKVNCRILSSSSSKLILGIESTFDDTGAAVVDNEGNVLGEALATQINEHVRAGGVDPRVAQKLHRKNLPMVVEDVMLKANVSYKELDAIATATKPGLPYCLIEGLNYSKKLIKEFKLPFIPIHHMEAHLLTPRMASDVQFPFLTLLASGGHCILCIAHTLGSYEILGNNIDEPPGAVLDKISRALKILERHGDGRMSNASNLEELALSGNKECFELISPFYKSRKRSCNFSFCGLQTSTLRKVKTRDKLGVGDADIAAWIQHCIMHHILTRVHRAIIFCHEEKFFKHAMPTLVVSGGVACNGYLRNALTYLCKHLEVNLVIPPLSMCTDNGTMIAWAGMEYLKIGAGISKNPMSERFQPKMPLGEHIGRQIEERNIRLPKMNYFN</sequence>
<keyword evidence="2" id="KW-0808">Transferase</keyword>
<evidence type="ECO:0000313" key="9">
    <source>
        <dbReference type="Proteomes" id="UP001642483"/>
    </source>
</evidence>
<protein>
    <recommendedName>
        <fullName evidence="1">N(6)-L-threonylcarbamoyladenine synthase</fullName>
        <ecNumber evidence="1">2.3.1.234</ecNumber>
    </recommendedName>
</protein>
<reference evidence="8 9" key="1">
    <citation type="submission" date="2024-02" db="EMBL/GenBank/DDBJ databases">
        <authorList>
            <person name="Daric V."/>
            <person name="Darras S."/>
        </authorList>
    </citation>
    <scope>NUCLEOTIDE SEQUENCE [LARGE SCALE GENOMIC DNA]</scope>
</reference>
<evidence type="ECO:0000256" key="5">
    <source>
        <dbReference type="ARBA" id="ARBA00023315"/>
    </source>
</evidence>
<evidence type="ECO:0000256" key="4">
    <source>
        <dbReference type="ARBA" id="ARBA00022723"/>
    </source>
</evidence>
<keyword evidence="4" id="KW-0479">Metal-binding</keyword>
<keyword evidence="5" id="KW-0012">Acyltransferase</keyword>
<keyword evidence="9" id="KW-1185">Reference proteome</keyword>
<dbReference type="Gene3D" id="3.30.420.40">
    <property type="match status" value="2"/>
</dbReference>
<dbReference type="InterPro" id="IPR043129">
    <property type="entry name" value="ATPase_NBD"/>
</dbReference>
<dbReference type="PRINTS" id="PR00789">
    <property type="entry name" value="OSIALOPTASE"/>
</dbReference>
<evidence type="ECO:0000256" key="1">
    <source>
        <dbReference type="ARBA" id="ARBA00012156"/>
    </source>
</evidence>
<evidence type="ECO:0000313" key="8">
    <source>
        <dbReference type="EMBL" id="CAK8690857.1"/>
    </source>
</evidence>
<gene>
    <name evidence="8" type="ORF">CVLEPA_LOCUS23418</name>
</gene>
<comment type="caution">
    <text evidence="8">The sequence shown here is derived from an EMBL/GenBank/DDBJ whole genome shotgun (WGS) entry which is preliminary data.</text>
</comment>
<dbReference type="SUPFAM" id="SSF53067">
    <property type="entry name" value="Actin-like ATPase domain"/>
    <property type="match status" value="1"/>
</dbReference>
<evidence type="ECO:0000259" key="7">
    <source>
        <dbReference type="Pfam" id="PF00814"/>
    </source>
</evidence>
<dbReference type="EC" id="2.3.1.234" evidence="1"/>
<dbReference type="EMBL" id="CAWYQH010000119">
    <property type="protein sequence ID" value="CAK8690857.1"/>
    <property type="molecule type" value="Genomic_DNA"/>
</dbReference>
<name>A0ABP0GGJ7_CLALP</name>
<comment type="catalytic activity">
    <reaction evidence="6">
        <text>L-threonylcarbamoyladenylate + adenosine(37) in tRNA = N(6)-L-threonylcarbamoyladenosine(37) in tRNA + AMP + H(+)</text>
        <dbReference type="Rhea" id="RHEA:37059"/>
        <dbReference type="Rhea" id="RHEA-COMP:10162"/>
        <dbReference type="Rhea" id="RHEA-COMP:10163"/>
        <dbReference type="ChEBI" id="CHEBI:15378"/>
        <dbReference type="ChEBI" id="CHEBI:73682"/>
        <dbReference type="ChEBI" id="CHEBI:74411"/>
        <dbReference type="ChEBI" id="CHEBI:74418"/>
        <dbReference type="ChEBI" id="CHEBI:456215"/>
        <dbReference type="EC" id="2.3.1.234"/>
    </reaction>
</comment>
<keyword evidence="3" id="KW-0819">tRNA processing</keyword>
<dbReference type="InterPro" id="IPR000905">
    <property type="entry name" value="Gcp-like_dom"/>
</dbReference>
<dbReference type="PANTHER" id="PTHR11735:SF6">
    <property type="entry name" value="TRNA N6-ADENOSINE THREONYLCARBAMOYLTRANSFERASE, MITOCHONDRIAL"/>
    <property type="match status" value="1"/>
</dbReference>
<proteinExistence type="predicted"/>
<dbReference type="InterPro" id="IPR017861">
    <property type="entry name" value="KAE1/TsaD"/>
</dbReference>
<dbReference type="NCBIfam" id="TIGR00329">
    <property type="entry name" value="gcp_kae1"/>
    <property type="match status" value="1"/>
</dbReference>
<evidence type="ECO:0000256" key="6">
    <source>
        <dbReference type="ARBA" id="ARBA00048117"/>
    </source>
</evidence>
<dbReference type="CDD" id="cd24134">
    <property type="entry name" value="ASKHA_NBD_OSGEPL1_QRI7_euk"/>
    <property type="match status" value="1"/>
</dbReference>
<dbReference type="PANTHER" id="PTHR11735">
    <property type="entry name" value="TRNA N6-ADENOSINE THREONYLCARBAMOYLTRANSFERASE"/>
    <property type="match status" value="1"/>
</dbReference>
<evidence type="ECO:0000256" key="2">
    <source>
        <dbReference type="ARBA" id="ARBA00022679"/>
    </source>
</evidence>
<evidence type="ECO:0000256" key="3">
    <source>
        <dbReference type="ARBA" id="ARBA00022694"/>
    </source>
</evidence>
<dbReference type="Proteomes" id="UP001642483">
    <property type="component" value="Unassembled WGS sequence"/>
</dbReference>
<organism evidence="8 9">
    <name type="scientific">Clavelina lepadiformis</name>
    <name type="common">Light-bulb sea squirt</name>
    <name type="synonym">Ascidia lepadiformis</name>
    <dbReference type="NCBI Taxonomy" id="159417"/>
    <lineage>
        <taxon>Eukaryota</taxon>
        <taxon>Metazoa</taxon>
        <taxon>Chordata</taxon>
        <taxon>Tunicata</taxon>
        <taxon>Ascidiacea</taxon>
        <taxon>Aplousobranchia</taxon>
        <taxon>Clavelinidae</taxon>
        <taxon>Clavelina</taxon>
    </lineage>
</organism>
<dbReference type="Pfam" id="PF00814">
    <property type="entry name" value="TsaD"/>
    <property type="match status" value="1"/>
</dbReference>